<feature type="non-terminal residue" evidence="2">
    <location>
        <position position="313"/>
    </location>
</feature>
<dbReference type="AlphaFoldDB" id="S7VNT6"/>
<dbReference type="OrthoDB" id="10569426at2759"/>
<feature type="compositionally biased region" description="Polar residues" evidence="1">
    <location>
        <begin position="303"/>
        <end position="313"/>
    </location>
</feature>
<feature type="region of interest" description="Disordered" evidence="1">
    <location>
        <begin position="276"/>
        <end position="313"/>
    </location>
</feature>
<dbReference type="VEuPathDB" id="ToxoDB:TGGT1_410970"/>
<evidence type="ECO:0000313" key="3">
    <source>
        <dbReference type="Proteomes" id="UP000005641"/>
    </source>
</evidence>
<gene>
    <name evidence="2" type="ORF">TGGT1_410970</name>
</gene>
<reference evidence="2 3" key="2">
    <citation type="submission" date="2013-05" db="EMBL/GenBank/DDBJ databases">
        <authorList>
            <person name="Sibley D."/>
            <person name="Venepally P."/>
            <person name="Karamycheva S."/>
            <person name="Hadjithomas M."/>
            <person name="Khan A."/>
            <person name="Brunk B."/>
            <person name="Roos D."/>
            <person name="Caler E."/>
            <person name="Lorenzi H."/>
        </authorList>
    </citation>
    <scope>NUCLEOTIDE SEQUENCE [LARGE SCALE GENOMIC DNA]</scope>
    <source>
        <strain evidence="2 3">GT1</strain>
    </source>
</reference>
<dbReference type="Proteomes" id="UP000005641">
    <property type="component" value="Unassembled WGS sequence"/>
</dbReference>
<feature type="compositionally biased region" description="Low complexity" evidence="1">
    <location>
        <begin position="151"/>
        <end position="163"/>
    </location>
</feature>
<feature type="compositionally biased region" description="Low complexity" evidence="1">
    <location>
        <begin position="287"/>
        <end position="297"/>
    </location>
</feature>
<proteinExistence type="predicted"/>
<feature type="region of interest" description="Disordered" evidence="1">
    <location>
        <begin position="103"/>
        <end position="179"/>
    </location>
</feature>
<feature type="region of interest" description="Disordered" evidence="1">
    <location>
        <begin position="218"/>
        <end position="241"/>
    </location>
</feature>
<evidence type="ECO:0000313" key="2">
    <source>
        <dbReference type="EMBL" id="EPR56879.1"/>
    </source>
</evidence>
<sequence>MHAPRKSGRRGTQFIQRIIQQCGGPVTQKVCRSREAGNWELQVETLPKPAPSSSPETLARIRAKYRSSVDKKKREMSVVEQSIREMELQEATLRARLLECRRGCSQGPEEPSTEDAAGTSTAAGHLQGSADAAEASGGDDDSGVSRDQARHSTQSSSRLASSRGLTLPADSGGGDSGTSLSLEERLKLVRATRSRQQLQLRVRRHHWASEKAYIKYRTGAANSKRSKRGGSPVSPSPKLLERYRAAYRSTVDKKRQEMSALEQSIHQAQVEEAQLRALLFGRRSKGGEAPAEPGTEGHPPPSTSTAQSEGEKQ</sequence>
<dbReference type="EMBL" id="AAQM03000380">
    <property type="protein sequence ID" value="EPR56879.1"/>
    <property type="molecule type" value="Genomic_DNA"/>
</dbReference>
<name>S7VNT6_TOXGG</name>
<evidence type="ECO:0000256" key="1">
    <source>
        <dbReference type="SAM" id="MobiDB-lite"/>
    </source>
</evidence>
<comment type="caution">
    <text evidence="2">The sequence shown here is derived from an EMBL/GenBank/DDBJ whole genome shotgun (WGS) entry which is preliminary data.</text>
</comment>
<accession>S7VNT6</accession>
<protein>
    <submittedName>
        <fullName evidence="2">Uncharacterized protein</fullName>
    </submittedName>
</protein>
<reference evidence="2 3" key="1">
    <citation type="submission" date="2006-05" db="EMBL/GenBank/DDBJ databases">
        <authorList>
            <person name="Paulsen I."/>
        </authorList>
    </citation>
    <scope>NUCLEOTIDE SEQUENCE [LARGE SCALE GENOMIC DNA]</scope>
    <source>
        <strain evidence="2 3">GT1</strain>
    </source>
</reference>
<organism evidence="2 3">
    <name type="scientific">Toxoplasma gondii (strain ATCC 50853 / GT1)</name>
    <dbReference type="NCBI Taxonomy" id="507601"/>
    <lineage>
        <taxon>Eukaryota</taxon>
        <taxon>Sar</taxon>
        <taxon>Alveolata</taxon>
        <taxon>Apicomplexa</taxon>
        <taxon>Conoidasida</taxon>
        <taxon>Coccidia</taxon>
        <taxon>Eucoccidiorida</taxon>
        <taxon>Eimeriorina</taxon>
        <taxon>Sarcocystidae</taxon>
        <taxon>Toxoplasma</taxon>
    </lineage>
</organism>